<feature type="compositionally biased region" description="Low complexity" evidence="1">
    <location>
        <begin position="358"/>
        <end position="376"/>
    </location>
</feature>
<dbReference type="GO" id="GO:0019005">
    <property type="term" value="C:SCF ubiquitin ligase complex"/>
    <property type="evidence" value="ECO:0007669"/>
    <property type="project" value="TreeGrafter"/>
</dbReference>
<feature type="region of interest" description="Disordered" evidence="1">
    <location>
        <begin position="445"/>
        <end position="474"/>
    </location>
</feature>
<sequence length="530" mass="58579">MPAKRRRSSTSEHPSIQILKRTRTRHPDDYIDGLSDELLIHILQLLPLETLVQCQRLSRRFYTLACDSQIWKNLYYTRFVLPRALRIPGIRNAPRDDALNFSSRRSLWLGENALVNPVDGKKTNWKGQYKLRHNWSIGACEIQEIHVAGRPTVPSMQVKLAEKVVVTADEEEGLRAWDLKDKKLIAKYALQECLVPTCLAVDERHSGSGLGIALGYMDGGWGVWRLDTKQKKFVLAYEHPKSSNGRLGAVAYAYPYILTITDSQRLSLYTFSNEQDPALSYADPLPTPRHLASLRSHTSWPPLSLSLRPSSSYLIASITYTLPVYPQGYSVGIQELHLSPLTGTITSSRLATALPQGFTSLSSPTSRSPGGPTSSSIEYHSAPPTSLSYAHPYILTTHSDNTLSLHLCTSTASSLSLSPATRLWGHTASVVAAQITPRGKAVSVASGAHAANSGTHPDNAHEQPKSARRESYGGELRIWDLEGSQTRRQRERSVQVGSPGSGKRWVGFDEEVVVVLEEEGGLVLTVHDFT</sequence>
<dbReference type="PROSITE" id="PS50181">
    <property type="entry name" value="FBOX"/>
    <property type="match status" value="1"/>
</dbReference>
<keyword evidence="4" id="KW-1185">Reference proteome</keyword>
<dbReference type="InterPro" id="IPR001810">
    <property type="entry name" value="F-box_dom"/>
</dbReference>
<feature type="compositionally biased region" description="Basic and acidic residues" evidence="1">
    <location>
        <begin position="458"/>
        <end position="474"/>
    </location>
</feature>
<feature type="region of interest" description="Disordered" evidence="1">
    <location>
        <begin position="358"/>
        <end position="380"/>
    </location>
</feature>
<evidence type="ECO:0000313" key="3">
    <source>
        <dbReference type="EMBL" id="KIN08049.1"/>
    </source>
</evidence>
<feature type="domain" description="F-box" evidence="2">
    <location>
        <begin position="28"/>
        <end position="74"/>
    </location>
</feature>
<dbReference type="InterPro" id="IPR015943">
    <property type="entry name" value="WD40/YVTN_repeat-like_dom_sf"/>
</dbReference>
<reference evidence="3 4" key="1">
    <citation type="submission" date="2014-04" db="EMBL/GenBank/DDBJ databases">
        <authorList>
            <consortium name="DOE Joint Genome Institute"/>
            <person name="Kuo A."/>
            <person name="Martino E."/>
            <person name="Perotto S."/>
            <person name="Kohler A."/>
            <person name="Nagy L.G."/>
            <person name="Floudas D."/>
            <person name="Copeland A."/>
            <person name="Barry K.W."/>
            <person name="Cichocki N."/>
            <person name="Veneault-Fourrey C."/>
            <person name="LaButti K."/>
            <person name="Lindquist E.A."/>
            <person name="Lipzen A."/>
            <person name="Lundell T."/>
            <person name="Morin E."/>
            <person name="Murat C."/>
            <person name="Sun H."/>
            <person name="Tunlid A."/>
            <person name="Henrissat B."/>
            <person name="Grigoriev I.V."/>
            <person name="Hibbett D.S."/>
            <person name="Martin F."/>
            <person name="Nordberg H.P."/>
            <person name="Cantor M.N."/>
            <person name="Hua S.X."/>
        </authorList>
    </citation>
    <scope>NUCLEOTIDE SEQUENCE [LARGE SCALE GENOMIC DNA]</scope>
    <source>
        <strain evidence="3 4">Zn</strain>
    </source>
</reference>
<accession>A0A0C3D9M9</accession>
<protein>
    <recommendedName>
        <fullName evidence="2">F-box domain-containing protein</fullName>
    </recommendedName>
</protein>
<dbReference type="InterPro" id="IPR036322">
    <property type="entry name" value="WD40_repeat_dom_sf"/>
</dbReference>
<evidence type="ECO:0000313" key="4">
    <source>
        <dbReference type="Proteomes" id="UP000054321"/>
    </source>
</evidence>
<reference evidence="4" key="2">
    <citation type="submission" date="2015-01" db="EMBL/GenBank/DDBJ databases">
        <title>Evolutionary Origins and Diversification of the Mycorrhizal Mutualists.</title>
        <authorList>
            <consortium name="DOE Joint Genome Institute"/>
            <consortium name="Mycorrhizal Genomics Consortium"/>
            <person name="Kohler A."/>
            <person name="Kuo A."/>
            <person name="Nagy L.G."/>
            <person name="Floudas D."/>
            <person name="Copeland A."/>
            <person name="Barry K.W."/>
            <person name="Cichocki N."/>
            <person name="Veneault-Fourrey C."/>
            <person name="LaButti K."/>
            <person name="Lindquist E.A."/>
            <person name="Lipzen A."/>
            <person name="Lundell T."/>
            <person name="Morin E."/>
            <person name="Murat C."/>
            <person name="Riley R."/>
            <person name="Ohm R."/>
            <person name="Sun H."/>
            <person name="Tunlid A."/>
            <person name="Henrissat B."/>
            <person name="Grigoriev I.V."/>
            <person name="Hibbett D.S."/>
            <person name="Martin F."/>
        </authorList>
    </citation>
    <scope>NUCLEOTIDE SEQUENCE [LARGE SCALE GENOMIC DNA]</scope>
    <source>
        <strain evidence="4">Zn</strain>
    </source>
</reference>
<dbReference type="Proteomes" id="UP000054321">
    <property type="component" value="Unassembled WGS sequence"/>
</dbReference>
<dbReference type="AlphaFoldDB" id="A0A0C3D9M9"/>
<proteinExistence type="predicted"/>
<evidence type="ECO:0000256" key="1">
    <source>
        <dbReference type="SAM" id="MobiDB-lite"/>
    </source>
</evidence>
<dbReference type="HOGENOM" id="CLU_024462_1_0_1"/>
<dbReference type="Pfam" id="PF12937">
    <property type="entry name" value="F-box-like"/>
    <property type="match status" value="1"/>
</dbReference>
<dbReference type="SMART" id="SM00256">
    <property type="entry name" value="FBOX"/>
    <property type="match status" value="1"/>
</dbReference>
<dbReference type="OrthoDB" id="3219396at2759"/>
<dbReference type="Pfam" id="PF25499">
    <property type="entry name" value="Beta-prop_pof12"/>
    <property type="match status" value="1"/>
</dbReference>
<gene>
    <name evidence="3" type="ORF">OIDMADRAFT_152072</name>
</gene>
<dbReference type="Gene3D" id="2.130.10.10">
    <property type="entry name" value="YVTN repeat-like/Quinoprotein amine dehydrogenase"/>
    <property type="match status" value="1"/>
</dbReference>
<organism evidence="3 4">
    <name type="scientific">Oidiodendron maius (strain Zn)</name>
    <dbReference type="NCBI Taxonomy" id="913774"/>
    <lineage>
        <taxon>Eukaryota</taxon>
        <taxon>Fungi</taxon>
        <taxon>Dikarya</taxon>
        <taxon>Ascomycota</taxon>
        <taxon>Pezizomycotina</taxon>
        <taxon>Leotiomycetes</taxon>
        <taxon>Leotiomycetes incertae sedis</taxon>
        <taxon>Myxotrichaceae</taxon>
        <taxon>Oidiodendron</taxon>
    </lineage>
</organism>
<dbReference type="GO" id="GO:0031146">
    <property type="term" value="P:SCF-dependent proteasomal ubiquitin-dependent protein catabolic process"/>
    <property type="evidence" value="ECO:0007669"/>
    <property type="project" value="TreeGrafter"/>
</dbReference>
<dbReference type="SUPFAM" id="SSF50978">
    <property type="entry name" value="WD40 repeat-like"/>
    <property type="match status" value="1"/>
</dbReference>
<dbReference type="Gene3D" id="1.20.1280.50">
    <property type="match status" value="1"/>
</dbReference>
<dbReference type="InterPro" id="IPR036047">
    <property type="entry name" value="F-box-like_dom_sf"/>
</dbReference>
<dbReference type="STRING" id="913774.A0A0C3D9M9"/>
<evidence type="ECO:0000259" key="2">
    <source>
        <dbReference type="PROSITE" id="PS50181"/>
    </source>
</evidence>
<dbReference type="PANTHER" id="PTHR12874">
    <property type="entry name" value="F-BOX ONLY PROTEIN 48-RELATED"/>
    <property type="match status" value="1"/>
</dbReference>
<dbReference type="InParanoid" id="A0A0C3D9M9"/>
<dbReference type="GO" id="GO:0005737">
    <property type="term" value="C:cytoplasm"/>
    <property type="evidence" value="ECO:0007669"/>
    <property type="project" value="TreeGrafter"/>
</dbReference>
<name>A0A0C3D9M9_OIDMZ</name>
<dbReference type="SUPFAM" id="SSF81383">
    <property type="entry name" value="F-box domain"/>
    <property type="match status" value="1"/>
</dbReference>
<dbReference type="EMBL" id="KN832870">
    <property type="protein sequence ID" value="KIN08049.1"/>
    <property type="molecule type" value="Genomic_DNA"/>
</dbReference>
<dbReference type="PANTHER" id="PTHR12874:SF9">
    <property type="entry name" value="F-BOX ONLY PROTEIN 48"/>
    <property type="match status" value="1"/>
</dbReference>